<dbReference type="AlphaFoldDB" id="B1FH37"/>
<gene>
    <name evidence="1" type="ORF">BamIOP4010DRAFT_3347</name>
</gene>
<dbReference type="Proteomes" id="UP000005463">
    <property type="component" value="Unassembled WGS sequence"/>
</dbReference>
<evidence type="ECO:0000313" key="2">
    <source>
        <dbReference type="Proteomes" id="UP000005463"/>
    </source>
</evidence>
<sequence length="99" mass="10258">MQYDVGAEFERLKLEVMGLEVAHPGQVVQVLVGPSNGAWVSHAAGCGRFFGAGSIPPFPFSGGSHKIALHPASTSPNSALAGFLVVGDSRSAGREKCHI</sequence>
<evidence type="ECO:0000313" key="1">
    <source>
        <dbReference type="EMBL" id="EDT03121.1"/>
    </source>
</evidence>
<accession>B1FH37</accession>
<reference evidence="1 2" key="1">
    <citation type="submission" date="2008-03" db="EMBL/GenBank/DDBJ databases">
        <title>Sequencing of the draft genome and assembly of Burkholderia ambifaria IOP40-10.</title>
        <authorList>
            <consortium name="US DOE Joint Genome Institute (JGI-PGF)"/>
            <person name="Copeland A."/>
            <person name="Lucas S."/>
            <person name="Lapidus A."/>
            <person name="Glavina del Rio T."/>
            <person name="Dalin E."/>
            <person name="Tice H."/>
            <person name="Bruce D."/>
            <person name="Goodwin L."/>
            <person name="Pitluck S."/>
            <person name="Larimer F."/>
            <person name="Land M.L."/>
            <person name="Hauser L."/>
            <person name="Tiedje J."/>
            <person name="Richardson P."/>
        </authorList>
    </citation>
    <scope>NUCLEOTIDE SEQUENCE [LARGE SCALE GENOMIC DNA]</scope>
    <source>
        <strain evidence="1 2">IOP40-10</strain>
    </source>
</reference>
<dbReference type="PATRIC" id="fig|396596.7.peg.4294"/>
<comment type="caution">
    <text evidence="1">The sequence shown here is derived from an EMBL/GenBank/DDBJ whole genome shotgun (WGS) entry which is preliminary data.</text>
</comment>
<name>B1FH37_9BURK</name>
<proteinExistence type="predicted"/>
<organism evidence="1 2">
    <name type="scientific">Burkholderia ambifaria IOP40-10</name>
    <dbReference type="NCBI Taxonomy" id="396596"/>
    <lineage>
        <taxon>Bacteria</taxon>
        <taxon>Pseudomonadati</taxon>
        <taxon>Pseudomonadota</taxon>
        <taxon>Betaproteobacteria</taxon>
        <taxon>Burkholderiales</taxon>
        <taxon>Burkholderiaceae</taxon>
        <taxon>Burkholderia</taxon>
        <taxon>Burkholderia cepacia complex</taxon>
    </lineage>
</organism>
<protein>
    <submittedName>
        <fullName evidence="1">Uncharacterized protein</fullName>
    </submittedName>
</protein>
<dbReference type="EMBL" id="ABLC01000083">
    <property type="protein sequence ID" value="EDT03121.1"/>
    <property type="molecule type" value="Genomic_DNA"/>
</dbReference>